<name>A0A2S4VZJ1_9BASI</name>
<dbReference type="VEuPathDB" id="FungiDB:PSHT_07256"/>
<evidence type="ECO:0000313" key="2">
    <source>
        <dbReference type="EMBL" id="POW14943.1"/>
    </source>
</evidence>
<feature type="transmembrane region" description="Helical" evidence="1">
    <location>
        <begin position="119"/>
        <end position="141"/>
    </location>
</feature>
<dbReference type="VEuPathDB" id="FungiDB:PSTT_02526"/>
<keyword evidence="1" id="KW-0812">Transmembrane</keyword>
<evidence type="ECO:0000256" key="1">
    <source>
        <dbReference type="SAM" id="Phobius"/>
    </source>
</evidence>
<comment type="caution">
    <text evidence="2">The sequence shown here is derived from an EMBL/GenBank/DDBJ whole genome shotgun (WGS) entry which is preliminary data.</text>
</comment>
<dbReference type="EMBL" id="PKSL01000015">
    <property type="protein sequence ID" value="POW14943.1"/>
    <property type="molecule type" value="Genomic_DNA"/>
</dbReference>
<gene>
    <name evidence="2" type="ORF">PSTT_02526</name>
</gene>
<evidence type="ECO:0000313" key="3">
    <source>
        <dbReference type="Proteomes" id="UP000239156"/>
    </source>
</evidence>
<dbReference type="Proteomes" id="UP000239156">
    <property type="component" value="Unassembled WGS sequence"/>
</dbReference>
<feature type="transmembrane region" description="Helical" evidence="1">
    <location>
        <begin position="221"/>
        <end position="241"/>
    </location>
</feature>
<accession>A0A2S4VZJ1</accession>
<feature type="transmembrane region" description="Helical" evidence="1">
    <location>
        <begin position="12"/>
        <end position="39"/>
    </location>
</feature>
<proteinExistence type="predicted"/>
<reference evidence="2" key="1">
    <citation type="submission" date="2017-12" db="EMBL/GenBank/DDBJ databases">
        <title>Gene loss provides genomic basis for host adaptation in cereal stripe rust fungi.</title>
        <authorList>
            <person name="Xia C."/>
        </authorList>
    </citation>
    <scope>NUCLEOTIDE SEQUENCE [LARGE SCALE GENOMIC DNA]</scope>
    <source>
        <strain evidence="2">93-210</strain>
    </source>
</reference>
<sequence length="267" mass="29062">MTTRPVSRNRLHVLYTTPILLSIVCIILIVVSLCGLVPWKQSSGTIMVIHRTSSDAQDNQTASFHFGLLGSCFQSAPGHMLHCTPAAFPPDYNTTILLGGKEINTEHLDISMPDLPPVFFTWLLISIVALLCHIVGCLPIYAPKNLASIGSVVKSFSQRPYGYWASVGLLDFQPSCHWLVSQEDSSKATFIVFGTQVEGFGEDYNLTSADFVYNTASAGNIFAPLTIAMVVQVLIGLTIIVQISNAPNKDSAEFSSSWSEHLRVTGP</sequence>
<keyword evidence="3" id="KW-1185">Reference proteome</keyword>
<keyword evidence="1" id="KW-0472">Membrane</keyword>
<organism evidence="2 3">
    <name type="scientific">Puccinia striiformis</name>
    <dbReference type="NCBI Taxonomy" id="27350"/>
    <lineage>
        <taxon>Eukaryota</taxon>
        <taxon>Fungi</taxon>
        <taxon>Dikarya</taxon>
        <taxon>Basidiomycota</taxon>
        <taxon>Pucciniomycotina</taxon>
        <taxon>Pucciniomycetes</taxon>
        <taxon>Pucciniales</taxon>
        <taxon>Pucciniaceae</taxon>
        <taxon>Puccinia</taxon>
    </lineage>
</organism>
<keyword evidence="1" id="KW-1133">Transmembrane helix</keyword>
<protein>
    <submittedName>
        <fullName evidence="2">Uncharacterized protein</fullName>
    </submittedName>
</protein>
<dbReference type="AlphaFoldDB" id="A0A2S4VZJ1"/>